<dbReference type="WBParaSite" id="maker-unitig_17656-snap-gene-0.0-mRNA-1">
    <property type="protein sequence ID" value="maker-unitig_17656-snap-gene-0.0-mRNA-1"/>
    <property type="gene ID" value="maker-unitig_17656-snap-gene-0.0"/>
</dbReference>
<evidence type="ECO:0000256" key="1">
    <source>
        <dbReference type="SAM" id="Phobius"/>
    </source>
</evidence>
<evidence type="ECO:0000313" key="2">
    <source>
        <dbReference type="Proteomes" id="UP000095280"/>
    </source>
</evidence>
<feature type="transmembrane region" description="Helical" evidence="1">
    <location>
        <begin position="80"/>
        <end position="102"/>
    </location>
</feature>
<keyword evidence="1" id="KW-0812">Transmembrane</keyword>
<name>A0A1I8F3S9_9PLAT</name>
<keyword evidence="1" id="KW-1133">Transmembrane helix</keyword>
<reference evidence="3" key="1">
    <citation type="submission" date="2016-11" db="UniProtKB">
        <authorList>
            <consortium name="WormBaseParasite"/>
        </authorList>
    </citation>
    <scope>IDENTIFICATION</scope>
</reference>
<dbReference type="AlphaFoldDB" id="A0A1I8F3S9"/>
<dbReference type="Proteomes" id="UP000095280">
    <property type="component" value="Unplaced"/>
</dbReference>
<keyword evidence="2" id="KW-1185">Reference proteome</keyword>
<sequence length="112" mass="11903">SSGWAAPVVPGEHRFKQQHFLESNGSYDGAPADAFLSPAARGSIFDSLDRLNSTLVDADCPFTGNTLHTKVFPTGTLSPIIVIASLVAFCEVIGVVIACCLIRDINSKRLVV</sequence>
<accession>A0A1I8F3S9</accession>
<keyword evidence="1" id="KW-0472">Membrane</keyword>
<proteinExistence type="predicted"/>
<organism evidence="2 3">
    <name type="scientific">Macrostomum lignano</name>
    <dbReference type="NCBI Taxonomy" id="282301"/>
    <lineage>
        <taxon>Eukaryota</taxon>
        <taxon>Metazoa</taxon>
        <taxon>Spiralia</taxon>
        <taxon>Lophotrochozoa</taxon>
        <taxon>Platyhelminthes</taxon>
        <taxon>Rhabditophora</taxon>
        <taxon>Macrostomorpha</taxon>
        <taxon>Macrostomida</taxon>
        <taxon>Macrostomidae</taxon>
        <taxon>Macrostomum</taxon>
    </lineage>
</organism>
<evidence type="ECO:0000313" key="3">
    <source>
        <dbReference type="WBParaSite" id="maker-unitig_17656-snap-gene-0.0-mRNA-1"/>
    </source>
</evidence>
<protein>
    <submittedName>
        <fullName evidence="3">Glycoprotein I</fullName>
    </submittedName>
</protein>